<dbReference type="Pfam" id="PF08350">
    <property type="entry name" value="FilR1_middle"/>
    <property type="match status" value="1"/>
</dbReference>
<keyword evidence="4" id="KW-1185">Reference proteome</keyword>
<protein>
    <recommendedName>
        <fullName evidence="5">ArsR family transcriptional regulator</fullName>
    </recommendedName>
</protein>
<dbReference type="InterPro" id="IPR036388">
    <property type="entry name" value="WH-like_DNA-bd_sf"/>
</dbReference>
<dbReference type="KEGG" id="haj:DU500_16780"/>
<dbReference type="GeneID" id="37285075"/>
<organism evidence="3 4">
    <name type="scientific">Haloplanus rubicundus</name>
    <dbReference type="NCBI Taxonomy" id="1547898"/>
    <lineage>
        <taxon>Archaea</taxon>
        <taxon>Methanobacteriati</taxon>
        <taxon>Methanobacteriota</taxon>
        <taxon>Stenosarchaea group</taxon>
        <taxon>Halobacteria</taxon>
        <taxon>Halobacteriales</taxon>
        <taxon>Haloferacaceae</taxon>
        <taxon>Haloplanus</taxon>
    </lineage>
</organism>
<dbReference type="InterPro" id="IPR013561">
    <property type="entry name" value="FilR1_middle_dom"/>
</dbReference>
<sequence length="252" mass="27412">MTDSSAVATVDRRLDTLRTLGEAPASKAGLSERIDGSRSTAERSIRELETHGFVAASDEGYRVTVAGRLALAAHDERRRRTATAAAVAPLFDGVDLSFDVDLSVLDGARVVEAHPHAPNRPVECVAALVADATHVSVYTGRFLSRHARLYHDRVLDGMTGTFVATDRVIDRQRSARPGEMREAMDLGRVALCRLDRDDPVSLVLAETPDGPEMGLVVYRDETPRGFVGSDDSAATRWARDLHERLWAAATPL</sequence>
<dbReference type="InterPro" id="IPR036390">
    <property type="entry name" value="WH_DNA-bd_sf"/>
</dbReference>
<dbReference type="Pfam" id="PF25213">
    <property type="entry name" value="HVO_A0261_N"/>
    <property type="match status" value="1"/>
</dbReference>
<feature type="domain" description="Methanogenesis regulatory protein FilR1 middle" evidence="1">
    <location>
        <begin position="118"/>
        <end position="247"/>
    </location>
</feature>
<evidence type="ECO:0000313" key="4">
    <source>
        <dbReference type="Proteomes" id="UP000253273"/>
    </source>
</evidence>
<dbReference type="Proteomes" id="UP000253273">
    <property type="component" value="Chromosome"/>
</dbReference>
<reference evidence="3 4" key="1">
    <citation type="submission" date="2018-07" db="EMBL/GenBank/DDBJ databases">
        <title>Genome sequences of Haloplanus sp. CBA1113.</title>
        <authorList>
            <person name="Kim Y.B."/>
            <person name="Roh S.W."/>
        </authorList>
    </citation>
    <scope>NUCLEOTIDE SEQUENCE [LARGE SCALE GENOMIC DNA]</scope>
    <source>
        <strain evidence="3 4">CBA1113</strain>
    </source>
</reference>
<dbReference type="Gene3D" id="1.10.10.10">
    <property type="entry name" value="Winged helix-like DNA-binding domain superfamily/Winged helix DNA-binding domain"/>
    <property type="match status" value="1"/>
</dbReference>
<name>A0A345E6X9_9EURY</name>
<dbReference type="InterPro" id="IPR057527">
    <property type="entry name" value="HVO_A0261-like_N"/>
</dbReference>
<dbReference type="SUPFAM" id="SSF46785">
    <property type="entry name" value="Winged helix' DNA-binding domain"/>
    <property type="match status" value="1"/>
</dbReference>
<evidence type="ECO:0000259" key="1">
    <source>
        <dbReference type="Pfam" id="PF08350"/>
    </source>
</evidence>
<evidence type="ECO:0008006" key="5">
    <source>
        <dbReference type="Google" id="ProtNLM"/>
    </source>
</evidence>
<accession>A0A345E6X9</accession>
<feature type="domain" description="HVO-A0261-like N-terminal" evidence="2">
    <location>
        <begin position="3"/>
        <end position="82"/>
    </location>
</feature>
<evidence type="ECO:0000259" key="2">
    <source>
        <dbReference type="Pfam" id="PF25213"/>
    </source>
</evidence>
<proteinExistence type="predicted"/>
<dbReference type="OrthoDB" id="11410at2157"/>
<dbReference type="AlphaFoldDB" id="A0A345E6X9"/>
<dbReference type="EMBL" id="CP031150">
    <property type="protein sequence ID" value="AXG07951.1"/>
    <property type="molecule type" value="Genomic_DNA"/>
</dbReference>
<dbReference type="RefSeq" id="WP_114587072.1">
    <property type="nucleotide sequence ID" value="NZ_CP031150.1"/>
</dbReference>
<evidence type="ECO:0000313" key="3">
    <source>
        <dbReference type="EMBL" id="AXG07951.1"/>
    </source>
</evidence>
<gene>
    <name evidence="3" type="ORF">DU500_16780</name>
</gene>